<dbReference type="Proteomes" id="UP000675121">
    <property type="component" value="Unassembled WGS sequence"/>
</dbReference>
<dbReference type="CDD" id="cd00090">
    <property type="entry name" value="HTH_ARSR"/>
    <property type="match status" value="1"/>
</dbReference>
<keyword evidence="3" id="KW-1185">Reference proteome</keyword>
<comment type="caution">
    <text evidence="2">The sequence shown here is derived from an EMBL/GenBank/DDBJ whole genome shotgun (WGS) entry which is preliminary data.</text>
</comment>
<feature type="domain" description="HTH arsR-type" evidence="1">
    <location>
        <begin position="5"/>
        <end position="99"/>
    </location>
</feature>
<sequence length="116" mass="12916">MGKPMALPASASLDRTLAALADPNRRQVVDLLSQQPMRAGELAQATGLSPQAMSRHLRVLRSSELIEESHDGVDARVRLYVLRSAPMSELKAWLEQTEALWSEQLLAFKAHLEQQE</sequence>
<dbReference type="SUPFAM" id="SSF46785">
    <property type="entry name" value="Winged helix' DNA-binding domain"/>
    <property type="match status" value="1"/>
</dbReference>
<gene>
    <name evidence="2" type="ORF">R70211_06650</name>
</gene>
<protein>
    <recommendedName>
        <fullName evidence="1">HTH arsR-type domain-containing protein</fullName>
    </recommendedName>
</protein>
<dbReference type="AlphaFoldDB" id="A0A9N8R4G7"/>
<dbReference type="PRINTS" id="PR00778">
    <property type="entry name" value="HTHARSR"/>
</dbReference>
<reference evidence="2" key="1">
    <citation type="submission" date="2021-02" db="EMBL/GenBank/DDBJ databases">
        <authorList>
            <person name="Vanwijnsberghe S."/>
        </authorList>
    </citation>
    <scope>NUCLEOTIDE SEQUENCE</scope>
    <source>
        <strain evidence="2">R-70211</strain>
    </source>
</reference>
<dbReference type="Gene3D" id="1.10.10.10">
    <property type="entry name" value="Winged helix-like DNA-binding domain superfamily/Winged helix DNA-binding domain"/>
    <property type="match status" value="1"/>
</dbReference>
<dbReference type="InterPro" id="IPR011991">
    <property type="entry name" value="ArsR-like_HTH"/>
</dbReference>
<dbReference type="PANTHER" id="PTHR38600">
    <property type="entry name" value="TRANSCRIPTIONAL REGULATORY PROTEIN"/>
    <property type="match status" value="1"/>
</dbReference>
<dbReference type="GO" id="GO:0003700">
    <property type="term" value="F:DNA-binding transcription factor activity"/>
    <property type="evidence" value="ECO:0007669"/>
    <property type="project" value="InterPro"/>
</dbReference>
<evidence type="ECO:0000313" key="2">
    <source>
        <dbReference type="EMBL" id="CAE6956965.1"/>
    </source>
</evidence>
<dbReference type="EMBL" id="CAJNAS010000027">
    <property type="protein sequence ID" value="CAE6956965.1"/>
    <property type="molecule type" value="Genomic_DNA"/>
</dbReference>
<dbReference type="SMART" id="SM00418">
    <property type="entry name" value="HTH_ARSR"/>
    <property type="match status" value="1"/>
</dbReference>
<dbReference type="InterPro" id="IPR036388">
    <property type="entry name" value="WH-like_DNA-bd_sf"/>
</dbReference>
<dbReference type="InterPro" id="IPR001845">
    <property type="entry name" value="HTH_ArsR_DNA-bd_dom"/>
</dbReference>
<organism evidence="2 3">
    <name type="scientific">Paraburkholderia domus</name>
    <dbReference type="NCBI Taxonomy" id="2793075"/>
    <lineage>
        <taxon>Bacteria</taxon>
        <taxon>Pseudomonadati</taxon>
        <taxon>Pseudomonadota</taxon>
        <taxon>Betaproteobacteria</taxon>
        <taxon>Burkholderiales</taxon>
        <taxon>Burkholderiaceae</taxon>
        <taxon>Paraburkholderia</taxon>
    </lineage>
</organism>
<dbReference type="NCBIfam" id="NF033788">
    <property type="entry name" value="HTH_metalloreg"/>
    <property type="match status" value="1"/>
</dbReference>
<dbReference type="InterPro" id="IPR036390">
    <property type="entry name" value="WH_DNA-bd_sf"/>
</dbReference>
<dbReference type="Pfam" id="PF01022">
    <property type="entry name" value="HTH_5"/>
    <property type="match status" value="1"/>
</dbReference>
<dbReference type="RefSeq" id="WP_236061734.1">
    <property type="nucleotide sequence ID" value="NZ_CAJNAS010000027.1"/>
</dbReference>
<evidence type="ECO:0000313" key="3">
    <source>
        <dbReference type="Proteomes" id="UP000675121"/>
    </source>
</evidence>
<evidence type="ECO:0000259" key="1">
    <source>
        <dbReference type="PROSITE" id="PS50987"/>
    </source>
</evidence>
<proteinExistence type="predicted"/>
<accession>A0A9N8R4G7</accession>
<name>A0A9N8R4G7_9BURK</name>
<dbReference type="PROSITE" id="PS50987">
    <property type="entry name" value="HTH_ARSR_2"/>
    <property type="match status" value="1"/>
</dbReference>
<dbReference type="PANTHER" id="PTHR38600:SF1">
    <property type="entry name" value="TRANSCRIPTIONAL REGULATORY PROTEIN"/>
    <property type="match status" value="1"/>
</dbReference>